<reference evidence="3 4" key="1">
    <citation type="submission" date="2020-03" db="EMBL/GenBank/DDBJ databases">
        <title>Roseomonas selenitidurans sp. nov. isolated from soil.</title>
        <authorList>
            <person name="Liu H."/>
        </authorList>
    </citation>
    <scope>NUCLEOTIDE SEQUENCE [LARGE SCALE GENOMIC DNA]</scope>
    <source>
        <strain evidence="3 4">JCM 15073</strain>
    </source>
</reference>
<sequence length="150" mass="17427">MTTTIPSLTLVRRIKASPARVFAAWTQAEMMAQWFGPHHTRVEQAEVDARVDGQFRIHMIEDDGARHEVGGRYLEIEPERLLVFTWAWASTPERESRVTVRFRPLEDGTEITLTHDRFADAATATRHRRGWTESFERLIALHMETLEEAR</sequence>
<dbReference type="SUPFAM" id="SSF55961">
    <property type="entry name" value="Bet v1-like"/>
    <property type="match status" value="1"/>
</dbReference>
<evidence type="ECO:0000259" key="2">
    <source>
        <dbReference type="Pfam" id="PF08327"/>
    </source>
</evidence>
<name>A0ABX1F1F2_9PROT</name>
<dbReference type="InterPro" id="IPR013538">
    <property type="entry name" value="ASHA1/2-like_C"/>
</dbReference>
<dbReference type="Pfam" id="PF08327">
    <property type="entry name" value="AHSA1"/>
    <property type="match status" value="1"/>
</dbReference>
<protein>
    <submittedName>
        <fullName evidence="3">SRPBCC domain-containing protein</fullName>
    </submittedName>
</protein>
<dbReference type="InterPro" id="IPR023393">
    <property type="entry name" value="START-like_dom_sf"/>
</dbReference>
<dbReference type="CDD" id="cd07814">
    <property type="entry name" value="SRPBCC_CalC_Aha1-like"/>
    <property type="match status" value="1"/>
</dbReference>
<comment type="caution">
    <text evidence="3">The sequence shown here is derived from an EMBL/GenBank/DDBJ whole genome shotgun (WGS) entry which is preliminary data.</text>
</comment>
<dbReference type="Proteomes" id="UP000765160">
    <property type="component" value="Unassembled WGS sequence"/>
</dbReference>
<evidence type="ECO:0000313" key="3">
    <source>
        <dbReference type="EMBL" id="NKE46154.1"/>
    </source>
</evidence>
<dbReference type="EMBL" id="JAAVTX010000004">
    <property type="protein sequence ID" value="NKE46154.1"/>
    <property type="molecule type" value="Genomic_DNA"/>
</dbReference>
<evidence type="ECO:0000313" key="4">
    <source>
        <dbReference type="Proteomes" id="UP000765160"/>
    </source>
</evidence>
<feature type="domain" description="Activator of Hsp90 ATPase homologue 1/2-like C-terminal" evidence="2">
    <location>
        <begin position="15"/>
        <end position="140"/>
    </location>
</feature>
<evidence type="ECO:0000256" key="1">
    <source>
        <dbReference type="ARBA" id="ARBA00006817"/>
    </source>
</evidence>
<gene>
    <name evidence="3" type="ORF">HB662_15310</name>
</gene>
<organism evidence="3 4">
    <name type="scientific">Falsiroseomonas frigidaquae</name>
    <dbReference type="NCBI Taxonomy" id="487318"/>
    <lineage>
        <taxon>Bacteria</taxon>
        <taxon>Pseudomonadati</taxon>
        <taxon>Pseudomonadota</taxon>
        <taxon>Alphaproteobacteria</taxon>
        <taxon>Acetobacterales</taxon>
        <taxon>Roseomonadaceae</taxon>
        <taxon>Falsiroseomonas</taxon>
    </lineage>
</organism>
<accession>A0ABX1F1F2</accession>
<dbReference type="RefSeq" id="WP_168050662.1">
    <property type="nucleotide sequence ID" value="NZ_JAATJR010000004.1"/>
</dbReference>
<dbReference type="Gene3D" id="3.30.530.20">
    <property type="match status" value="1"/>
</dbReference>
<keyword evidence="4" id="KW-1185">Reference proteome</keyword>
<proteinExistence type="inferred from homology"/>
<comment type="similarity">
    <text evidence="1">Belongs to the AHA1 family.</text>
</comment>